<dbReference type="PANTHER" id="PTHR45036">
    <property type="entry name" value="METHYLTRANSFERASE LIKE 7B"/>
    <property type="match status" value="1"/>
</dbReference>
<dbReference type="InterPro" id="IPR029063">
    <property type="entry name" value="SAM-dependent_MTases_sf"/>
</dbReference>
<name>A0A1F6GFG5_9PROT</name>
<dbReference type="AlphaFoldDB" id="A0A1F6GFG5"/>
<comment type="caution">
    <text evidence="2">The sequence shown here is derived from an EMBL/GenBank/DDBJ whole genome shotgun (WGS) entry which is preliminary data.</text>
</comment>
<dbReference type="GO" id="GO:0008757">
    <property type="term" value="F:S-adenosylmethionine-dependent methyltransferase activity"/>
    <property type="evidence" value="ECO:0007669"/>
    <property type="project" value="InterPro"/>
</dbReference>
<proteinExistence type="predicted"/>
<dbReference type="EMBL" id="MFNE01000009">
    <property type="protein sequence ID" value="OGG96818.1"/>
    <property type="molecule type" value="Genomic_DNA"/>
</dbReference>
<dbReference type="InterPro" id="IPR013216">
    <property type="entry name" value="Methyltransf_11"/>
</dbReference>
<feature type="domain" description="Methyltransferase type 11" evidence="1">
    <location>
        <begin position="39"/>
        <end position="134"/>
    </location>
</feature>
<evidence type="ECO:0000313" key="3">
    <source>
        <dbReference type="Proteomes" id="UP000178449"/>
    </source>
</evidence>
<dbReference type="Proteomes" id="UP000178449">
    <property type="component" value="Unassembled WGS sequence"/>
</dbReference>
<evidence type="ECO:0000313" key="2">
    <source>
        <dbReference type="EMBL" id="OGG96818.1"/>
    </source>
</evidence>
<gene>
    <name evidence="2" type="ORF">A2527_00810</name>
</gene>
<dbReference type="SUPFAM" id="SSF53335">
    <property type="entry name" value="S-adenosyl-L-methionine-dependent methyltransferases"/>
    <property type="match status" value="1"/>
</dbReference>
<sequence length="207" mass="23407">MESFYKKWFFPHLMDLALGGEPFSGLRGELLSRARGEVLEIGLGTGLNLAHYPKTVKQVHGVEPSEAMLGRAQKRIEASGLSVTSYLGGAEELPFEDQRFDQVVSSWTLCSIADLPAALREIKRVLKPTGIFFFVEHGAHPNWRVRKWQDRLNPLHQHISGGCNLNRDFATLLRAQGFCFENLSCFELPGEPKLFNYHYFGTARILE</sequence>
<protein>
    <recommendedName>
        <fullName evidence="1">Methyltransferase type 11 domain-containing protein</fullName>
    </recommendedName>
</protein>
<dbReference type="PANTHER" id="PTHR45036:SF1">
    <property type="entry name" value="METHYLTRANSFERASE LIKE 7A"/>
    <property type="match status" value="1"/>
</dbReference>
<dbReference type="InterPro" id="IPR052356">
    <property type="entry name" value="Thiol_S-MT"/>
</dbReference>
<organism evidence="2 3">
    <name type="scientific">Candidatus Lambdaproteobacteria bacterium RIFOXYD2_FULL_50_16</name>
    <dbReference type="NCBI Taxonomy" id="1817772"/>
    <lineage>
        <taxon>Bacteria</taxon>
        <taxon>Pseudomonadati</taxon>
        <taxon>Pseudomonadota</taxon>
        <taxon>Candidatus Lambdaproteobacteria</taxon>
    </lineage>
</organism>
<dbReference type="Pfam" id="PF08241">
    <property type="entry name" value="Methyltransf_11"/>
    <property type="match status" value="1"/>
</dbReference>
<evidence type="ECO:0000259" key="1">
    <source>
        <dbReference type="Pfam" id="PF08241"/>
    </source>
</evidence>
<reference evidence="2 3" key="1">
    <citation type="journal article" date="2016" name="Nat. Commun.">
        <title>Thousands of microbial genomes shed light on interconnected biogeochemical processes in an aquifer system.</title>
        <authorList>
            <person name="Anantharaman K."/>
            <person name="Brown C.T."/>
            <person name="Hug L.A."/>
            <person name="Sharon I."/>
            <person name="Castelle C.J."/>
            <person name="Probst A.J."/>
            <person name="Thomas B.C."/>
            <person name="Singh A."/>
            <person name="Wilkins M.J."/>
            <person name="Karaoz U."/>
            <person name="Brodie E.L."/>
            <person name="Williams K.H."/>
            <person name="Hubbard S.S."/>
            <person name="Banfield J.F."/>
        </authorList>
    </citation>
    <scope>NUCLEOTIDE SEQUENCE [LARGE SCALE GENOMIC DNA]</scope>
</reference>
<accession>A0A1F6GFG5</accession>
<dbReference type="CDD" id="cd02440">
    <property type="entry name" value="AdoMet_MTases"/>
    <property type="match status" value="1"/>
</dbReference>
<dbReference type="STRING" id="1817772.A2527_00810"/>
<dbReference type="Gene3D" id="3.40.50.150">
    <property type="entry name" value="Vaccinia Virus protein VP39"/>
    <property type="match status" value="1"/>
</dbReference>